<dbReference type="Pfam" id="PF13684">
    <property type="entry name" value="FakA-like_C"/>
    <property type="match status" value="1"/>
</dbReference>
<comment type="caution">
    <text evidence="3">The sequence shown here is derived from an EMBL/GenBank/DDBJ whole genome shotgun (WGS) entry which is preliminary data.</text>
</comment>
<gene>
    <name evidence="3" type="ORF">NRB56_52810</name>
</gene>
<dbReference type="PANTHER" id="PTHR33434">
    <property type="entry name" value="DEGV DOMAIN-CONTAINING PROTEIN DR_1986-RELATED"/>
    <property type="match status" value="1"/>
</dbReference>
<dbReference type="InterPro" id="IPR048394">
    <property type="entry name" value="FakA-like_M"/>
</dbReference>
<feature type="domain" description="DhaL" evidence="2">
    <location>
        <begin position="11"/>
        <end position="310"/>
    </location>
</feature>
<dbReference type="AlphaFoldDB" id="A0A7K0DVT4"/>
<evidence type="ECO:0000313" key="4">
    <source>
        <dbReference type="Proteomes" id="UP000431401"/>
    </source>
</evidence>
<dbReference type="Pfam" id="PF21645">
    <property type="entry name" value="FakA-like_M"/>
    <property type="match status" value="1"/>
</dbReference>
<dbReference type="InterPro" id="IPR004007">
    <property type="entry name" value="DhaL_dom"/>
</dbReference>
<dbReference type="Gene3D" id="1.25.40.340">
    <property type="match status" value="2"/>
</dbReference>
<feature type="compositionally biased region" description="Low complexity" evidence="1">
    <location>
        <begin position="152"/>
        <end position="161"/>
    </location>
</feature>
<proteinExistence type="predicted"/>
<dbReference type="GO" id="GO:0006071">
    <property type="term" value="P:glycerol metabolic process"/>
    <property type="evidence" value="ECO:0007669"/>
    <property type="project" value="InterPro"/>
</dbReference>
<evidence type="ECO:0000256" key="1">
    <source>
        <dbReference type="SAM" id="MobiDB-lite"/>
    </source>
</evidence>
<dbReference type="InterPro" id="IPR050270">
    <property type="entry name" value="DegV_domain_contain"/>
</dbReference>
<feature type="compositionally biased region" description="Basic and acidic residues" evidence="1">
    <location>
        <begin position="454"/>
        <end position="463"/>
    </location>
</feature>
<feature type="region of interest" description="Disordered" evidence="1">
    <location>
        <begin position="432"/>
        <end position="571"/>
    </location>
</feature>
<dbReference type="InterPro" id="IPR033470">
    <property type="entry name" value="FakA-like_C"/>
</dbReference>
<dbReference type="PANTHER" id="PTHR33434:SF4">
    <property type="entry name" value="PHOSPHATASE PROTEIN"/>
    <property type="match status" value="1"/>
</dbReference>
<dbReference type="Proteomes" id="UP000431401">
    <property type="component" value="Unassembled WGS sequence"/>
</dbReference>
<evidence type="ECO:0000313" key="3">
    <source>
        <dbReference type="EMBL" id="MQY29688.1"/>
    </source>
</evidence>
<dbReference type="SUPFAM" id="SSF101473">
    <property type="entry name" value="DhaL-like"/>
    <property type="match status" value="2"/>
</dbReference>
<evidence type="ECO:0000259" key="2">
    <source>
        <dbReference type="PROSITE" id="PS51480"/>
    </source>
</evidence>
<name>A0A7K0DVT4_9NOCA</name>
<accession>A0A7K0DVT4</accession>
<reference evidence="3 4" key="1">
    <citation type="submission" date="2019-10" db="EMBL/GenBank/DDBJ databases">
        <title>Nocardia macrotermitis sp. nov. and Nocardia aurantia sp. nov., isolated from the gut of fungus growing-termite Macrotermes natalensis.</title>
        <authorList>
            <person name="Benndorf R."/>
            <person name="Schwitalla J."/>
            <person name="Martin K."/>
            <person name="De Beer W."/>
            <person name="Kaster A.-K."/>
            <person name="Vollmers J."/>
            <person name="Poulsen M."/>
            <person name="Beemelmanns C."/>
        </authorList>
    </citation>
    <scope>NUCLEOTIDE SEQUENCE [LARGE SCALE GENOMIC DNA]</scope>
    <source>
        <strain evidence="3 4">RB56</strain>
    </source>
</reference>
<dbReference type="SMART" id="SM01120">
    <property type="entry name" value="Dak2"/>
    <property type="match status" value="1"/>
</dbReference>
<organism evidence="3 4">
    <name type="scientific">Nocardia aurantia</name>
    <dbReference type="NCBI Taxonomy" id="2585199"/>
    <lineage>
        <taxon>Bacteria</taxon>
        <taxon>Bacillati</taxon>
        <taxon>Actinomycetota</taxon>
        <taxon>Actinomycetes</taxon>
        <taxon>Mycobacteriales</taxon>
        <taxon>Nocardiaceae</taxon>
        <taxon>Nocardia</taxon>
    </lineage>
</organism>
<dbReference type="InterPro" id="IPR036117">
    <property type="entry name" value="DhaL_dom_sf"/>
</dbReference>
<dbReference type="SMART" id="SM01121">
    <property type="entry name" value="Dak1_2"/>
    <property type="match status" value="1"/>
</dbReference>
<keyword evidence="4" id="KW-1185">Reference proteome</keyword>
<feature type="region of interest" description="Disordered" evidence="1">
    <location>
        <begin position="117"/>
        <end position="161"/>
    </location>
</feature>
<sequence>MPGVREALDGAALVRWGHLCLDGLERHRDEINALNVFPVPDADTGTNLLSTMRTAVAAGEAVLSAVRDRAGASGPVGGTSDSAGGVGCGGDSLASAGRPAPAVRSAARGDLDVRAGAPANAEAGGSPAVAVDGSAADPVGGSGPHADGPAQDGGVVSGTGTTVDDGVGGVAVAVSVGEVAGAMARAATVGARGNSGIILSQVLRGFADAAAGDSFSADELRNALRRAGILVRTALSDPIEGTMLTVLDAAADRAAECAADATLGEVATAAAGGAAKALGETPSQLDVLRTAGVVDAGARGLLVLLDALVAVTTGQQVERPRYPAGFRAPGGRFGAASSSRERSDAELAAAGVADPTRIGNSAVTDTGAALTDSTGATLADSTGAALMDLTGATLTGPTGAALADSTGTALANPTGAALPGSTGAALVDSIRPGAVGTSASGDRDRRQSGAAERCAIDASDRTEAAAPSEPATGADGDVAHGPVISADGLGEGEVGRSPGIGANVRGAGGSAAGADDRGPSPASGRSAISPDGRGAGNALRELGITEAGRAGSEQVVGGDGRERARVAASQTEGGLGAAVPRYEVMYVLSGTDEERIAGLRRDLARLGDSVVVVGDGSGTWSAHVHTADAGAAVEAGLAAGTLRDIRIEGLESGPVAVDSADRGILTVAFGPGAAQLFEDAGAVVLDGGVTADSLLTAILAMPYREVLVLANGALPAHELVTVSVAARGTDPAQPRREVLMLPSGAMVQGLAALSVHDAQRTAVDDVFAMSEAAAGTRWGAVRVAAERALTIVGTCARGDGLGLVGHDVVVIDPDVRAAARTLLDRMLGLGGELVTLLVGADSPAGLGDELSGHITATYPGVEVVVYDGGQPMDLIQIGVE</sequence>
<dbReference type="GO" id="GO:0004371">
    <property type="term" value="F:glycerone kinase activity"/>
    <property type="evidence" value="ECO:0007669"/>
    <property type="project" value="InterPro"/>
</dbReference>
<dbReference type="Pfam" id="PF02734">
    <property type="entry name" value="Dak2"/>
    <property type="match status" value="1"/>
</dbReference>
<dbReference type="EMBL" id="WEGI01000011">
    <property type="protein sequence ID" value="MQY29688.1"/>
    <property type="molecule type" value="Genomic_DNA"/>
</dbReference>
<dbReference type="PROSITE" id="PS51480">
    <property type="entry name" value="DHAL"/>
    <property type="match status" value="1"/>
</dbReference>
<protein>
    <recommendedName>
        <fullName evidence="2">DhaL domain-containing protein</fullName>
    </recommendedName>
</protein>
<feature type="region of interest" description="Disordered" evidence="1">
    <location>
        <begin position="90"/>
        <end position="109"/>
    </location>
</feature>